<dbReference type="OrthoDB" id="3989267at2"/>
<evidence type="ECO:0000256" key="2">
    <source>
        <dbReference type="SAM" id="MobiDB-lite"/>
    </source>
</evidence>
<feature type="region of interest" description="Disordered" evidence="2">
    <location>
        <begin position="77"/>
        <end position="98"/>
    </location>
</feature>
<protein>
    <recommendedName>
        <fullName evidence="5">PE-PGRS family protein</fullName>
    </recommendedName>
</protein>
<sequence length="464" mass="52327">MARSDDHMSMAQFELLRWVADGCAAGVYSGTAHRVSARALHNRGLVQVDGKGSTWTATVTAKGQQQLKEHAAWIEAQRNRERREEQDRAEREREARQQRERAVGLLEEVVAAGGRLELPLEVGSDVVVRGANCLALEGLLPQGQRLTCEPTRMDPSLGVTAYLEPDPKALTPLRKLEIPQQLRDPHPAVAAFRDSRARVSKAQIPRAARYLQAVVLAAKALGWKVSDHSRRAYGPRGSGRSDLSLRLPSREIEVVVRELDERGRGGNVFITDSDPYTRVERTRENKYFAASGRLCVTLTKAWEQHPILEQRDTAKAAIEDQLAALVRHLEIAEAEAAWKQQEEERRSKIREVRWEEVKQAAFIELTYERNAEHLRDQLTRRDAATSMRAYADEVNAQAARLGDDAAEAAREWADWIRRHADRTDPITGPLAVVRLTSCSHDELEPHMRGWSTHGPFRQPPERAF</sequence>
<dbReference type="Proteomes" id="UP000267164">
    <property type="component" value="Chromosome"/>
</dbReference>
<accession>A0A386ZKC6</accession>
<evidence type="ECO:0000313" key="4">
    <source>
        <dbReference type="Proteomes" id="UP000267164"/>
    </source>
</evidence>
<gene>
    <name evidence="3" type="ORF">D7D52_32380</name>
</gene>
<dbReference type="EMBL" id="CP032568">
    <property type="protein sequence ID" value="AYF77733.1"/>
    <property type="molecule type" value="Genomic_DNA"/>
</dbReference>
<dbReference type="AlphaFoldDB" id="A0A386ZKC6"/>
<dbReference type="KEGG" id="nyu:D7D52_32380"/>
<dbReference type="RefSeq" id="WP_120742489.1">
    <property type="nucleotide sequence ID" value="NZ_CP032568.1"/>
</dbReference>
<evidence type="ECO:0000256" key="1">
    <source>
        <dbReference type="SAM" id="Coils"/>
    </source>
</evidence>
<keyword evidence="1" id="KW-0175">Coiled coil</keyword>
<evidence type="ECO:0008006" key="5">
    <source>
        <dbReference type="Google" id="ProtNLM"/>
    </source>
</evidence>
<reference evidence="3 4" key="1">
    <citation type="submission" date="2018-09" db="EMBL/GenBank/DDBJ databases">
        <title>Nocardia yunnanensis sp. nov., an actinomycete isolated from a soil sample.</title>
        <authorList>
            <person name="Zhang J."/>
        </authorList>
    </citation>
    <scope>NUCLEOTIDE SEQUENCE [LARGE SCALE GENOMIC DNA]</scope>
    <source>
        <strain evidence="3 4">CFHS0054</strain>
    </source>
</reference>
<feature type="coiled-coil region" evidence="1">
    <location>
        <begin position="315"/>
        <end position="351"/>
    </location>
</feature>
<organism evidence="3 4">
    <name type="scientific">Nocardia yunnanensis</name>
    <dbReference type="NCBI Taxonomy" id="2382165"/>
    <lineage>
        <taxon>Bacteria</taxon>
        <taxon>Bacillati</taxon>
        <taxon>Actinomycetota</taxon>
        <taxon>Actinomycetes</taxon>
        <taxon>Mycobacteriales</taxon>
        <taxon>Nocardiaceae</taxon>
        <taxon>Nocardia</taxon>
    </lineage>
</organism>
<proteinExistence type="predicted"/>
<keyword evidence="4" id="KW-1185">Reference proteome</keyword>
<name>A0A386ZKC6_9NOCA</name>
<evidence type="ECO:0000313" key="3">
    <source>
        <dbReference type="EMBL" id="AYF77733.1"/>
    </source>
</evidence>